<protein>
    <recommendedName>
        <fullName evidence="7">hydrogen peroxide-dependent heme synthase</fullName>
        <ecNumber evidence="7">1.3.98.5</ecNumber>
    </recommendedName>
</protein>
<dbReference type="SUPFAM" id="SSF54909">
    <property type="entry name" value="Dimeric alpha+beta barrel"/>
    <property type="match status" value="1"/>
</dbReference>
<accession>A0ABQ6IAZ7</accession>
<evidence type="ECO:0000313" key="9">
    <source>
        <dbReference type="EMBL" id="GMA34960.1"/>
    </source>
</evidence>
<gene>
    <name evidence="9" type="ORF">GCM10025876_11640</name>
</gene>
<evidence type="ECO:0000256" key="7">
    <source>
        <dbReference type="ARBA" id="ARBA00050019"/>
    </source>
</evidence>
<evidence type="ECO:0000256" key="8">
    <source>
        <dbReference type="SAM" id="MobiDB-lite"/>
    </source>
</evidence>
<evidence type="ECO:0000256" key="6">
    <source>
        <dbReference type="ARBA" id="ARBA00049935"/>
    </source>
</evidence>
<comment type="pathway">
    <text evidence="4">Porphyrin-containing compound metabolism.</text>
</comment>
<keyword evidence="10" id="KW-1185">Reference proteome</keyword>
<evidence type="ECO:0000313" key="10">
    <source>
        <dbReference type="Proteomes" id="UP001157125"/>
    </source>
</evidence>
<name>A0ABQ6IAZ7_9MICO</name>
<organism evidence="9 10">
    <name type="scientific">Demequina litorisediminis</name>
    <dbReference type="NCBI Taxonomy" id="1849022"/>
    <lineage>
        <taxon>Bacteria</taxon>
        <taxon>Bacillati</taxon>
        <taxon>Actinomycetota</taxon>
        <taxon>Actinomycetes</taxon>
        <taxon>Micrococcales</taxon>
        <taxon>Demequinaceae</taxon>
        <taxon>Demequina</taxon>
    </lineage>
</organism>
<feature type="region of interest" description="Disordered" evidence="8">
    <location>
        <begin position="84"/>
        <end position="107"/>
    </location>
</feature>
<dbReference type="Proteomes" id="UP001157125">
    <property type="component" value="Unassembled WGS sequence"/>
</dbReference>
<keyword evidence="1" id="KW-0349">Heme</keyword>
<evidence type="ECO:0000256" key="5">
    <source>
        <dbReference type="ARBA" id="ARBA00049896"/>
    </source>
</evidence>
<evidence type="ECO:0000256" key="2">
    <source>
        <dbReference type="ARBA" id="ARBA00022723"/>
    </source>
</evidence>
<evidence type="ECO:0000256" key="3">
    <source>
        <dbReference type="ARBA" id="ARBA00023004"/>
    </source>
</evidence>
<dbReference type="InterPro" id="IPR010644">
    <property type="entry name" value="ChdC/CLD"/>
</dbReference>
<dbReference type="EMBL" id="BSUN01000001">
    <property type="protein sequence ID" value="GMA34960.1"/>
    <property type="molecule type" value="Genomic_DNA"/>
</dbReference>
<evidence type="ECO:0000256" key="1">
    <source>
        <dbReference type="ARBA" id="ARBA00022617"/>
    </source>
</evidence>
<comment type="catalytic activity">
    <reaction evidence="5">
        <text>Fe-coproporphyrin III + 2 H2O2 + 2 H(+) = heme b + 2 CO2 + 4 H2O</text>
        <dbReference type="Rhea" id="RHEA:56516"/>
        <dbReference type="ChEBI" id="CHEBI:15377"/>
        <dbReference type="ChEBI" id="CHEBI:15378"/>
        <dbReference type="ChEBI" id="CHEBI:16240"/>
        <dbReference type="ChEBI" id="CHEBI:16526"/>
        <dbReference type="ChEBI" id="CHEBI:60344"/>
        <dbReference type="ChEBI" id="CHEBI:68438"/>
        <dbReference type="EC" id="1.3.98.5"/>
    </reaction>
    <physiologicalReaction direction="left-to-right" evidence="5">
        <dbReference type="Rhea" id="RHEA:56517"/>
    </physiologicalReaction>
</comment>
<sequence length="122" mass="13003">MTEQPHGFTLFSVLDGFLDAPDEELGEVVEHFDAAVEELAEHDVVLRGIYDVSGLRADGTVMLWLHGPDLADLQLALRELRATEPARRHQGSRGLPRACTAPPSSTVPTCPASCAASVPATG</sequence>
<proteinExistence type="predicted"/>
<keyword evidence="2" id="KW-0479">Metal-binding</keyword>
<keyword evidence="3" id="KW-0408">Iron</keyword>
<dbReference type="Gene3D" id="3.30.70.1030">
    <property type="entry name" value="Apc35880, domain 1"/>
    <property type="match status" value="1"/>
</dbReference>
<dbReference type="InterPro" id="IPR011008">
    <property type="entry name" value="Dimeric_a/b-barrel"/>
</dbReference>
<dbReference type="EC" id="1.3.98.5" evidence="7"/>
<comment type="caution">
    <text evidence="9">The sequence shown here is derived from an EMBL/GenBank/DDBJ whole genome shotgun (WGS) entry which is preliminary data.</text>
</comment>
<reference evidence="10" key="1">
    <citation type="journal article" date="2019" name="Int. J. Syst. Evol. Microbiol.">
        <title>The Global Catalogue of Microorganisms (GCM) 10K type strain sequencing project: providing services to taxonomists for standard genome sequencing and annotation.</title>
        <authorList>
            <consortium name="The Broad Institute Genomics Platform"/>
            <consortium name="The Broad Institute Genome Sequencing Center for Infectious Disease"/>
            <person name="Wu L."/>
            <person name="Ma J."/>
        </authorList>
    </citation>
    <scope>NUCLEOTIDE SEQUENCE [LARGE SCALE GENOMIC DNA]</scope>
    <source>
        <strain evidence="10">NBRC 112299</strain>
    </source>
</reference>
<dbReference type="Pfam" id="PF06778">
    <property type="entry name" value="Chlor_dismutase"/>
    <property type="match status" value="1"/>
</dbReference>
<evidence type="ECO:0000256" key="4">
    <source>
        <dbReference type="ARBA" id="ARBA00023444"/>
    </source>
</evidence>
<comment type="cofactor">
    <cofactor evidence="6">
        <name>Fe-coproporphyrin III</name>
        <dbReference type="ChEBI" id="CHEBI:68438"/>
    </cofactor>
</comment>